<proteinExistence type="predicted"/>
<dbReference type="RefSeq" id="WP_183505965.1">
    <property type="nucleotide sequence ID" value="NZ_JACIDN010000004.1"/>
</dbReference>
<sequence>MPKVIKTRCTQWAREHGLCFIHAKMQPLSSFAPNLLVEAAFRRFSKQPFRLPRSRRLRPPSAIPICASLDVRGQIRRPAAYWQAVELTIRGEVAEDKRGASL</sequence>
<protein>
    <submittedName>
        <fullName evidence="1">Uncharacterized protein</fullName>
    </submittedName>
</protein>
<evidence type="ECO:0000313" key="2">
    <source>
        <dbReference type="Proteomes" id="UP000517759"/>
    </source>
</evidence>
<dbReference type="EMBL" id="JACIDN010000004">
    <property type="protein sequence ID" value="MBB3903251.1"/>
    <property type="molecule type" value="Genomic_DNA"/>
</dbReference>
<comment type="caution">
    <text evidence="1">The sequence shown here is derived from an EMBL/GenBank/DDBJ whole genome shotgun (WGS) entry which is preliminary data.</text>
</comment>
<gene>
    <name evidence="1" type="ORF">GGR33_002753</name>
</gene>
<name>A0A7W6AIU4_9HYPH</name>
<accession>A0A7W6AIU4</accession>
<evidence type="ECO:0000313" key="1">
    <source>
        <dbReference type="EMBL" id="MBB3903251.1"/>
    </source>
</evidence>
<dbReference type="Proteomes" id="UP000517759">
    <property type="component" value="Unassembled WGS sequence"/>
</dbReference>
<dbReference type="AlphaFoldDB" id="A0A7W6AIU4"/>
<reference evidence="1 2" key="1">
    <citation type="submission" date="2020-08" db="EMBL/GenBank/DDBJ databases">
        <title>Genomic Encyclopedia of Type Strains, Phase IV (KMG-IV): sequencing the most valuable type-strain genomes for metagenomic binning, comparative biology and taxonomic classification.</title>
        <authorList>
            <person name="Goeker M."/>
        </authorList>
    </citation>
    <scope>NUCLEOTIDE SEQUENCE [LARGE SCALE GENOMIC DNA]</scope>
    <source>
        <strain evidence="1 2">DSM 24105</strain>
    </source>
</reference>
<organism evidence="1 2">
    <name type="scientific">Methylobacterium brachythecii</name>
    <dbReference type="NCBI Taxonomy" id="1176177"/>
    <lineage>
        <taxon>Bacteria</taxon>
        <taxon>Pseudomonadati</taxon>
        <taxon>Pseudomonadota</taxon>
        <taxon>Alphaproteobacteria</taxon>
        <taxon>Hyphomicrobiales</taxon>
        <taxon>Methylobacteriaceae</taxon>
        <taxon>Methylobacterium</taxon>
    </lineage>
</organism>